<gene>
    <name evidence="1" type="ORF">S06H3_31062</name>
</gene>
<reference evidence="1" key="1">
    <citation type="journal article" date="2014" name="Front. Microbiol.">
        <title>High frequency of phylogenetically diverse reductive dehalogenase-homologous genes in deep subseafloor sedimentary metagenomes.</title>
        <authorList>
            <person name="Kawai M."/>
            <person name="Futagami T."/>
            <person name="Toyoda A."/>
            <person name="Takaki Y."/>
            <person name="Nishi S."/>
            <person name="Hori S."/>
            <person name="Arai W."/>
            <person name="Tsubouchi T."/>
            <person name="Morono Y."/>
            <person name="Uchiyama I."/>
            <person name="Ito T."/>
            <person name="Fujiyama A."/>
            <person name="Inagaki F."/>
            <person name="Takami H."/>
        </authorList>
    </citation>
    <scope>NUCLEOTIDE SEQUENCE</scope>
    <source>
        <strain evidence="1">Expedition CK06-06</strain>
    </source>
</reference>
<feature type="non-terminal residue" evidence="1">
    <location>
        <position position="1"/>
    </location>
</feature>
<evidence type="ECO:0000313" key="1">
    <source>
        <dbReference type="EMBL" id="GAI19279.1"/>
    </source>
</evidence>
<dbReference type="AlphaFoldDB" id="X1NKR6"/>
<name>X1NKR6_9ZZZZ</name>
<protein>
    <submittedName>
        <fullName evidence="1">Uncharacterized protein</fullName>
    </submittedName>
</protein>
<dbReference type="EMBL" id="BARV01018355">
    <property type="protein sequence ID" value="GAI19279.1"/>
    <property type="molecule type" value="Genomic_DNA"/>
</dbReference>
<comment type="caution">
    <text evidence="1">The sequence shown here is derived from an EMBL/GenBank/DDBJ whole genome shotgun (WGS) entry which is preliminary data.</text>
</comment>
<sequence length="65" mass="7168">LKQVAAQAGIPFLVSIPQSGDAKKLQPYFAELAEKVITSKPVVLKEVTLGRRLKRKVAKGLIRRL</sequence>
<proteinExistence type="predicted"/>
<accession>X1NKR6</accession>
<organism evidence="1">
    <name type="scientific">marine sediment metagenome</name>
    <dbReference type="NCBI Taxonomy" id="412755"/>
    <lineage>
        <taxon>unclassified sequences</taxon>
        <taxon>metagenomes</taxon>
        <taxon>ecological metagenomes</taxon>
    </lineage>
</organism>